<feature type="repeat" description="ANK" evidence="3">
    <location>
        <begin position="1093"/>
        <end position="1125"/>
    </location>
</feature>
<keyword evidence="6" id="KW-1185">Reference proteome</keyword>
<protein>
    <submittedName>
        <fullName evidence="5">Achain structural determinant protein</fullName>
    </submittedName>
</protein>
<name>A0A0M0J6D2_9EUKA</name>
<dbReference type="Pfam" id="PF12796">
    <property type="entry name" value="Ank_2"/>
    <property type="match status" value="1"/>
</dbReference>
<dbReference type="EMBL" id="JWZX01003318">
    <property type="protein sequence ID" value="KOO21990.1"/>
    <property type="molecule type" value="Genomic_DNA"/>
</dbReference>
<keyword evidence="2 3" id="KW-0040">ANK repeat</keyword>
<evidence type="ECO:0000256" key="2">
    <source>
        <dbReference type="ARBA" id="ARBA00023043"/>
    </source>
</evidence>
<gene>
    <name evidence="5" type="ORF">Ctob_000445</name>
</gene>
<dbReference type="OrthoDB" id="10057496at2759"/>
<dbReference type="Proteomes" id="UP000037460">
    <property type="component" value="Unassembled WGS sequence"/>
</dbReference>
<dbReference type="InterPro" id="IPR002110">
    <property type="entry name" value="Ankyrin_rpt"/>
</dbReference>
<dbReference type="PROSITE" id="PS50088">
    <property type="entry name" value="ANK_REPEAT"/>
    <property type="match status" value="1"/>
</dbReference>
<keyword evidence="4" id="KW-0175">Coiled coil</keyword>
<dbReference type="SUPFAM" id="SSF48403">
    <property type="entry name" value="Ankyrin repeat"/>
    <property type="match status" value="1"/>
</dbReference>
<dbReference type="SUPFAM" id="SSF56399">
    <property type="entry name" value="ADP-ribosylation"/>
    <property type="match status" value="1"/>
</dbReference>
<dbReference type="SMART" id="SM00248">
    <property type="entry name" value="ANK"/>
    <property type="match status" value="2"/>
</dbReference>
<feature type="coiled-coil region" evidence="4">
    <location>
        <begin position="99"/>
        <end position="168"/>
    </location>
</feature>
<dbReference type="InterPro" id="IPR051165">
    <property type="entry name" value="Multifunctional_ANK_Repeat"/>
</dbReference>
<dbReference type="AlphaFoldDB" id="A0A0M0J6D2"/>
<dbReference type="PANTHER" id="PTHR24123">
    <property type="entry name" value="ANKYRIN REPEAT-CONTAINING"/>
    <property type="match status" value="1"/>
</dbReference>
<dbReference type="PROSITE" id="PS51996">
    <property type="entry name" value="TR_MART"/>
    <property type="match status" value="1"/>
</dbReference>
<accession>A0A0M0J6D2</accession>
<keyword evidence="1" id="KW-0677">Repeat</keyword>
<dbReference type="PROSITE" id="PS50297">
    <property type="entry name" value="ANK_REP_REGION"/>
    <property type="match status" value="1"/>
</dbReference>
<dbReference type="Gene3D" id="3.90.176.10">
    <property type="entry name" value="Toxin ADP-ribosyltransferase, Chain A, domain 1"/>
    <property type="match status" value="1"/>
</dbReference>
<comment type="caution">
    <text evidence="5">The sequence shown here is derived from an EMBL/GenBank/DDBJ whole genome shotgun (WGS) entry which is preliminary data.</text>
</comment>
<evidence type="ECO:0000313" key="5">
    <source>
        <dbReference type="EMBL" id="KOO21990.1"/>
    </source>
</evidence>
<evidence type="ECO:0000256" key="4">
    <source>
        <dbReference type="SAM" id="Coils"/>
    </source>
</evidence>
<evidence type="ECO:0000256" key="1">
    <source>
        <dbReference type="ARBA" id="ARBA00022737"/>
    </source>
</evidence>
<reference evidence="6" key="1">
    <citation type="journal article" date="2015" name="PLoS Genet.">
        <title>Genome Sequence and Transcriptome Analyses of Chrysochromulina tobin: Metabolic Tools for Enhanced Algal Fitness in the Prominent Order Prymnesiales (Haptophyceae).</title>
        <authorList>
            <person name="Hovde B.T."/>
            <person name="Deodato C.R."/>
            <person name="Hunsperger H.M."/>
            <person name="Ryken S.A."/>
            <person name="Yost W."/>
            <person name="Jha R.K."/>
            <person name="Patterson J."/>
            <person name="Monnat R.J. Jr."/>
            <person name="Barlow S.B."/>
            <person name="Starkenburg S.R."/>
            <person name="Cattolico R.A."/>
        </authorList>
    </citation>
    <scope>NUCLEOTIDE SEQUENCE</scope>
    <source>
        <strain evidence="6">CCMP291</strain>
    </source>
</reference>
<organism evidence="5 6">
    <name type="scientific">Chrysochromulina tobinii</name>
    <dbReference type="NCBI Taxonomy" id="1460289"/>
    <lineage>
        <taxon>Eukaryota</taxon>
        <taxon>Haptista</taxon>
        <taxon>Haptophyta</taxon>
        <taxon>Prymnesiophyceae</taxon>
        <taxon>Prymnesiales</taxon>
        <taxon>Chrysochromulinaceae</taxon>
        <taxon>Chrysochromulina</taxon>
    </lineage>
</organism>
<dbReference type="InterPro" id="IPR036770">
    <property type="entry name" value="Ankyrin_rpt-contain_sf"/>
</dbReference>
<sequence length="1164" mass="129228">MKKESELRLDEQFTIGQHYWMQNPYFKDGTKLRLGPSQEDEMMDQFVLNDDEVEVMEIRNDTGFVSVRRVGSDLTGWVRGRNISNIRREAGLQDLGELAQMAVDELVKREADMEELEIRIADQEEDLREQRKKIGQQIFEIARQRGEIARQRDEIGTLKQELVKVKAAGKIAQYAAKAAVVEVLAIGAALAAERKVGQQEQPGPHVIGDEPGLPISALSTETRADEAAYARALKMQDAEQCASEVATTLKLAIEKSGFKIQTLFAEAGKLALERSDFVKALKNLGIFPHLTDESLSAVYDVLIERSGGARSLELKDFDRMIRAAKLPSSLTFGHSKAKEIQQALNMRMTGTIGPKKAAPAAEAEAKKKAEVDAWKGGKRKKKEVEVVEAIPEYDEETEASEGVWAASKWLNSLGVSKVITRALCIPSATIKPAFDFVRAMSEDDVRSKLEAAQLSGLADCLIQGLHELKKQKISGSAQLNDKFQATGKLQMSYGSLSLFYGGLESLIGSPQMAKDENGGDEALATLLKAMENDHCKYPDSYVEFKTPNGMLAVAATEWEFIVNPRVAEFNMGARVYPERDGLRESNPEWCRKPMTLDALKQKMEEEGNVRLRKDGHSELIVEEVVGGRLYTGPMYAKYNAVLRAKSRVPYLVGVAKELCIGNDYCTTIHAINSCVLKLSKLTKACNVWRGVQGALLPKEFWVPNELGVRGGIEYGFSSTTTDKEQAILYASAGAKPGDAMTIFEMRMGMVDRGADLTWLSQYPHEKEVLLPPLTGVEALQSDVEGNMLVIMSRFSLNMSALTLEQVLSRRKKMLRDMANGIELDLRDALPESLIKVALNILRKALDYGAYSFSPEWFNNDDNFAKVMQETLYLQRILVKEIKRLDQAMKTTELNLKSWDVRSPARVMLVCGWVMARHQAEKHVDLSIDLRDVELQPQEGVALANLLKNVPKLTALDLRGNETLAEEGIAALEERMSHYHVSTSLSVAHSLNGITPANSRLEIPRIMNRVDLRLMCAELQASAWAEGVSASMGSAAKGKASSQLNRRSGTHQTGDSWKPLIWASKENQMMVAELLIEHGYSVNEQESTLDKALSGYVPLHWTAQKGHKEMLLMLLEKGAVPVIKDKHGNTPKQLAQKKGYSELVNILEEAEVKYAKELKKAGAKA</sequence>
<proteinExistence type="predicted"/>
<evidence type="ECO:0000256" key="3">
    <source>
        <dbReference type="PROSITE-ProRule" id="PRU00023"/>
    </source>
</evidence>
<dbReference type="SUPFAM" id="SSF52047">
    <property type="entry name" value="RNI-like"/>
    <property type="match status" value="1"/>
</dbReference>
<evidence type="ECO:0000313" key="6">
    <source>
        <dbReference type="Proteomes" id="UP000037460"/>
    </source>
</evidence>
<dbReference type="Gene3D" id="1.25.40.20">
    <property type="entry name" value="Ankyrin repeat-containing domain"/>
    <property type="match status" value="1"/>
</dbReference>
<dbReference type="PANTHER" id="PTHR24123:SF33">
    <property type="entry name" value="PROTEIN HOS4"/>
    <property type="match status" value="1"/>
</dbReference>